<organism evidence="1 2">
    <name type="scientific">Ralstonia pickettii</name>
    <name type="common">Burkholderia pickettii</name>
    <dbReference type="NCBI Taxonomy" id="329"/>
    <lineage>
        <taxon>Bacteria</taxon>
        <taxon>Pseudomonadati</taxon>
        <taxon>Pseudomonadota</taxon>
        <taxon>Betaproteobacteria</taxon>
        <taxon>Burkholderiales</taxon>
        <taxon>Burkholderiaceae</taxon>
        <taxon>Ralstonia</taxon>
    </lineage>
</organism>
<accession>A0A7X2LC01</accession>
<sequence>MTMMIDGHGPGYQAVQTRPSIQDCQKTLENFVNEAASPTVSVQDLVVASRATKDSNVQWLNRDRLNLPADPSDEDIDAARTRVGHAMVDEQDATVALRNLYSYFEEGALGDIPQSGLDYRIGKGAQSGVSDDVGKRCKNDSGDRVSEDCKKDLGSLVASAATKISLTSSNALGAAIEMVNTRENGQTDWGTYLDYHCSEATAAEKISAPIAKAFGKGANPGPDTDSAAQTVRAVTGQLTDVAATARALREAGVPVEAPQRQASVQQLQTALVGGMSRVNDAREVLSNVSTASADLRNADRDFASLYKTSLLDAADQRTQAFAQQHVPPGYLNTIDYGSPYSHALEAVQAELKLDGVPPSAFGPR</sequence>
<name>A0A7X2LC01_RALPI</name>
<dbReference type="AlphaFoldDB" id="A0A7X2LC01"/>
<dbReference type="RefSeq" id="WP_154207664.1">
    <property type="nucleotide sequence ID" value="NZ_WJYN01000006.1"/>
</dbReference>
<gene>
    <name evidence="1" type="ORF">GJQ57_17375</name>
</gene>
<reference evidence="1 2" key="1">
    <citation type="submission" date="2019-11" db="EMBL/GenBank/DDBJ databases">
        <title>Phenotypic characterization of an OXA-22 and OXA-60 co-producing Ralstonia pickettii clinical strain.</title>
        <authorList>
            <person name="He F."/>
        </authorList>
    </citation>
    <scope>NUCLEOTIDE SEQUENCE [LARGE SCALE GENOMIC DNA]</scope>
    <source>
        <strain evidence="1 2">PSLESD1</strain>
    </source>
</reference>
<dbReference type="EMBL" id="WJYN01000006">
    <property type="protein sequence ID" value="MRT00416.1"/>
    <property type="molecule type" value="Genomic_DNA"/>
</dbReference>
<proteinExistence type="predicted"/>
<comment type="caution">
    <text evidence="1">The sequence shown here is derived from an EMBL/GenBank/DDBJ whole genome shotgun (WGS) entry which is preliminary data.</text>
</comment>
<evidence type="ECO:0000313" key="2">
    <source>
        <dbReference type="Proteomes" id="UP000441032"/>
    </source>
</evidence>
<protein>
    <submittedName>
        <fullName evidence="1">Uncharacterized protein</fullName>
    </submittedName>
</protein>
<evidence type="ECO:0000313" key="1">
    <source>
        <dbReference type="EMBL" id="MRT00416.1"/>
    </source>
</evidence>
<dbReference type="Proteomes" id="UP000441032">
    <property type="component" value="Unassembled WGS sequence"/>
</dbReference>